<dbReference type="OrthoDB" id="9788394at2"/>
<evidence type="ECO:0000256" key="1">
    <source>
        <dbReference type="ARBA" id="ARBA00022490"/>
    </source>
</evidence>
<evidence type="ECO:0000256" key="5">
    <source>
        <dbReference type="ARBA" id="ARBA00022842"/>
    </source>
</evidence>
<gene>
    <name evidence="8" type="primary">mobA</name>
    <name evidence="10" type="ORF">EV684_103258</name>
</gene>
<dbReference type="GO" id="GO:1902758">
    <property type="term" value="P:bis(molybdopterin guanine dinucleotide)molybdenum biosynthetic process"/>
    <property type="evidence" value="ECO:0007669"/>
    <property type="project" value="TreeGrafter"/>
</dbReference>
<proteinExistence type="inferred from homology"/>
<sequence>MAATEISRDEVTGLVLAGGLGRRMGGADKGLLAWNGRPLAWHALERLAPQVGALAVSANRHLDTYAGFGVPVLADTLPGSLGPLAGLLAGLRHTRTRWLAVVPCDAPFFPADLVARLAAGLGGAPIGYARAARTHPVFCLVDTALAETLQAALSGGERRVEHWLRTMGGVAVDFDDEAAFANFNTPETLNDG</sequence>
<comment type="domain">
    <text evidence="8">The N-terminal domain determines nucleotide recognition and specific binding, while the C-terminal domain determines the specific binding to the target protein.</text>
</comment>
<accession>A0A4R2MBU7</accession>
<dbReference type="SUPFAM" id="SSF53448">
    <property type="entry name" value="Nucleotide-diphospho-sugar transferases"/>
    <property type="match status" value="1"/>
</dbReference>
<evidence type="ECO:0000313" key="11">
    <source>
        <dbReference type="Proteomes" id="UP000295106"/>
    </source>
</evidence>
<protein>
    <recommendedName>
        <fullName evidence="8">Molybdenum cofactor guanylyltransferase</fullName>
        <shortName evidence="8">MoCo guanylyltransferase</shortName>
        <ecNumber evidence="8">2.7.7.77</ecNumber>
    </recommendedName>
    <alternativeName>
        <fullName evidence="8">GTP:molybdopterin guanylyltransferase</fullName>
    </alternativeName>
    <alternativeName>
        <fullName evidence="8">Mo-MPT guanylyltransferase</fullName>
    </alternativeName>
    <alternativeName>
        <fullName evidence="8">Molybdopterin guanylyltransferase</fullName>
    </alternativeName>
    <alternativeName>
        <fullName evidence="8">Molybdopterin-guanine dinucleotide synthase</fullName>
        <shortName evidence="8">MGD synthase</shortName>
    </alternativeName>
</protein>
<reference evidence="10 11" key="1">
    <citation type="submission" date="2019-03" db="EMBL/GenBank/DDBJ databases">
        <title>Genomic Encyclopedia of Type Strains, Phase IV (KMG-IV): sequencing the most valuable type-strain genomes for metagenomic binning, comparative biology and taxonomic classification.</title>
        <authorList>
            <person name="Goeker M."/>
        </authorList>
    </citation>
    <scope>NUCLEOTIDE SEQUENCE [LARGE SCALE GENOMIC DNA]</scope>
    <source>
        <strain evidence="10 11">DSM 1709</strain>
    </source>
</reference>
<comment type="subunit">
    <text evidence="8">Monomer.</text>
</comment>
<feature type="binding site" evidence="8">
    <location>
        <position position="105"/>
    </location>
    <ligand>
        <name>GTP</name>
        <dbReference type="ChEBI" id="CHEBI:37565"/>
    </ligand>
</feature>
<dbReference type="RefSeq" id="WP_132645503.1">
    <property type="nucleotide sequence ID" value="NZ_CP181386.1"/>
</dbReference>
<dbReference type="NCBIfam" id="TIGR02665">
    <property type="entry name" value="molyb_mobA"/>
    <property type="match status" value="1"/>
</dbReference>
<keyword evidence="7 8" id="KW-0501">Molybdenum cofactor biosynthesis</keyword>
<dbReference type="GO" id="GO:0061603">
    <property type="term" value="F:molybdenum cofactor guanylyltransferase activity"/>
    <property type="evidence" value="ECO:0007669"/>
    <property type="project" value="UniProtKB-EC"/>
</dbReference>
<comment type="cofactor">
    <cofactor evidence="8">
        <name>Mg(2+)</name>
        <dbReference type="ChEBI" id="CHEBI:18420"/>
    </cofactor>
</comment>
<feature type="binding site" evidence="8">
    <location>
        <position position="105"/>
    </location>
    <ligand>
        <name>Mg(2+)</name>
        <dbReference type="ChEBI" id="CHEBI:18420"/>
    </ligand>
</feature>
<evidence type="ECO:0000256" key="4">
    <source>
        <dbReference type="ARBA" id="ARBA00022741"/>
    </source>
</evidence>
<evidence type="ECO:0000259" key="9">
    <source>
        <dbReference type="Pfam" id="PF12804"/>
    </source>
</evidence>
<dbReference type="Proteomes" id="UP000295106">
    <property type="component" value="Unassembled WGS sequence"/>
</dbReference>
<organism evidence="10 11">
    <name type="scientific">Rubrivivax gelatinosus</name>
    <name type="common">Rhodocyclus gelatinosus</name>
    <name type="synonym">Rhodopseudomonas gelatinosa</name>
    <dbReference type="NCBI Taxonomy" id="28068"/>
    <lineage>
        <taxon>Bacteria</taxon>
        <taxon>Pseudomonadati</taxon>
        <taxon>Pseudomonadota</taxon>
        <taxon>Betaproteobacteria</taxon>
        <taxon>Burkholderiales</taxon>
        <taxon>Sphaerotilaceae</taxon>
        <taxon>Rubrivivax</taxon>
    </lineage>
</organism>
<dbReference type="GO" id="GO:0005737">
    <property type="term" value="C:cytoplasm"/>
    <property type="evidence" value="ECO:0007669"/>
    <property type="project" value="UniProtKB-SubCell"/>
</dbReference>
<dbReference type="Pfam" id="PF12804">
    <property type="entry name" value="NTP_transf_3"/>
    <property type="match status" value="1"/>
</dbReference>
<evidence type="ECO:0000256" key="7">
    <source>
        <dbReference type="ARBA" id="ARBA00023150"/>
    </source>
</evidence>
<dbReference type="AlphaFoldDB" id="A0A4R2MBU7"/>
<evidence type="ECO:0000256" key="3">
    <source>
        <dbReference type="ARBA" id="ARBA00022723"/>
    </source>
</evidence>
<keyword evidence="1 8" id="KW-0963">Cytoplasm</keyword>
<keyword evidence="2 8" id="KW-0808">Transferase</keyword>
<keyword evidence="4 8" id="KW-0547">Nucleotide-binding</keyword>
<name>A0A4R2MBU7_RUBGE</name>
<comment type="catalytic activity">
    <reaction evidence="8">
        <text>Mo-molybdopterin + GTP + H(+) = Mo-molybdopterin guanine dinucleotide + diphosphate</text>
        <dbReference type="Rhea" id="RHEA:34243"/>
        <dbReference type="ChEBI" id="CHEBI:15378"/>
        <dbReference type="ChEBI" id="CHEBI:33019"/>
        <dbReference type="ChEBI" id="CHEBI:37565"/>
        <dbReference type="ChEBI" id="CHEBI:71302"/>
        <dbReference type="ChEBI" id="CHEBI:71310"/>
        <dbReference type="EC" id="2.7.7.77"/>
    </reaction>
</comment>
<keyword evidence="6 8" id="KW-0342">GTP-binding</keyword>
<comment type="caution">
    <text evidence="8">Lacks conserved residue(s) required for the propagation of feature annotation.</text>
</comment>
<keyword evidence="10" id="KW-0548">Nucleotidyltransferase</keyword>
<feature type="domain" description="MobA-like NTP transferase" evidence="9">
    <location>
        <begin position="13"/>
        <end position="160"/>
    </location>
</feature>
<feature type="binding site" evidence="8">
    <location>
        <position position="75"/>
    </location>
    <ligand>
        <name>GTP</name>
        <dbReference type="ChEBI" id="CHEBI:37565"/>
    </ligand>
</feature>
<comment type="caution">
    <text evidence="10">The sequence shown here is derived from an EMBL/GenBank/DDBJ whole genome shotgun (WGS) entry which is preliminary data.</text>
</comment>
<keyword evidence="5 8" id="KW-0460">Magnesium</keyword>
<keyword evidence="3 8" id="KW-0479">Metal-binding</keyword>
<dbReference type="CDD" id="cd02503">
    <property type="entry name" value="MobA"/>
    <property type="match status" value="1"/>
</dbReference>
<dbReference type="PANTHER" id="PTHR19136">
    <property type="entry name" value="MOLYBDENUM COFACTOR GUANYLYLTRANSFERASE"/>
    <property type="match status" value="1"/>
</dbReference>
<dbReference type="EMBL" id="SLXD01000003">
    <property type="protein sequence ID" value="TCP04010.1"/>
    <property type="molecule type" value="Genomic_DNA"/>
</dbReference>
<feature type="binding site" evidence="8">
    <location>
        <begin position="16"/>
        <end position="18"/>
    </location>
    <ligand>
        <name>GTP</name>
        <dbReference type="ChEBI" id="CHEBI:37565"/>
    </ligand>
</feature>
<comment type="function">
    <text evidence="8">Transfers a GMP moiety from GTP to Mo-molybdopterin (Mo-MPT) cofactor (Moco or molybdenum cofactor) to form Mo-molybdopterin guanine dinucleotide (Mo-MGD) cofactor.</text>
</comment>
<dbReference type="GeneID" id="99684351"/>
<feature type="binding site" evidence="8">
    <location>
        <position position="29"/>
    </location>
    <ligand>
        <name>GTP</name>
        <dbReference type="ChEBI" id="CHEBI:37565"/>
    </ligand>
</feature>
<comment type="subcellular location">
    <subcellularLocation>
        <location evidence="8">Cytoplasm</location>
    </subcellularLocation>
</comment>
<comment type="similarity">
    <text evidence="8">Belongs to the MobA family.</text>
</comment>
<evidence type="ECO:0000256" key="6">
    <source>
        <dbReference type="ARBA" id="ARBA00023134"/>
    </source>
</evidence>
<dbReference type="Gene3D" id="3.90.550.10">
    <property type="entry name" value="Spore Coat Polysaccharide Biosynthesis Protein SpsA, Chain A"/>
    <property type="match status" value="1"/>
</dbReference>
<dbReference type="InterPro" id="IPR029044">
    <property type="entry name" value="Nucleotide-diphossugar_trans"/>
</dbReference>
<dbReference type="InterPro" id="IPR013482">
    <property type="entry name" value="Molybde_CF_guanTrfase"/>
</dbReference>
<dbReference type="InterPro" id="IPR025877">
    <property type="entry name" value="MobA-like_NTP_Trfase"/>
</dbReference>
<evidence type="ECO:0000313" key="10">
    <source>
        <dbReference type="EMBL" id="TCP04010.1"/>
    </source>
</evidence>
<dbReference type="PANTHER" id="PTHR19136:SF81">
    <property type="entry name" value="MOLYBDENUM COFACTOR GUANYLYLTRANSFERASE"/>
    <property type="match status" value="1"/>
</dbReference>
<dbReference type="HAMAP" id="MF_00316">
    <property type="entry name" value="MobA"/>
    <property type="match status" value="1"/>
</dbReference>
<dbReference type="EC" id="2.7.7.77" evidence="8"/>
<dbReference type="GO" id="GO:0046872">
    <property type="term" value="F:metal ion binding"/>
    <property type="evidence" value="ECO:0007669"/>
    <property type="project" value="UniProtKB-KW"/>
</dbReference>
<evidence type="ECO:0000256" key="2">
    <source>
        <dbReference type="ARBA" id="ARBA00022679"/>
    </source>
</evidence>
<evidence type="ECO:0000256" key="8">
    <source>
        <dbReference type="HAMAP-Rule" id="MF_00316"/>
    </source>
</evidence>
<dbReference type="GO" id="GO:0005525">
    <property type="term" value="F:GTP binding"/>
    <property type="evidence" value="ECO:0007669"/>
    <property type="project" value="UniProtKB-UniRule"/>
</dbReference>